<organism evidence="1 2">
    <name type="scientific">Persea americana</name>
    <name type="common">Avocado</name>
    <dbReference type="NCBI Taxonomy" id="3435"/>
    <lineage>
        <taxon>Eukaryota</taxon>
        <taxon>Viridiplantae</taxon>
        <taxon>Streptophyta</taxon>
        <taxon>Embryophyta</taxon>
        <taxon>Tracheophyta</taxon>
        <taxon>Spermatophyta</taxon>
        <taxon>Magnoliopsida</taxon>
        <taxon>Magnoliidae</taxon>
        <taxon>Laurales</taxon>
        <taxon>Lauraceae</taxon>
        <taxon>Persea</taxon>
    </lineage>
</organism>
<dbReference type="EMBL" id="CM056813">
    <property type="protein sequence ID" value="KAJ8640598.1"/>
    <property type="molecule type" value="Genomic_DNA"/>
</dbReference>
<keyword evidence="2" id="KW-1185">Reference proteome</keyword>
<comment type="caution">
    <text evidence="1">The sequence shown here is derived from an EMBL/GenBank/DDBJ whole genome shotgun (WGS) entry which is preliminary data.</text>
</comment>
<evidence type="ECO:0000313" key="2">
    <source>
        <dbReference type="Proteomes" id="UP001234297"/>
    </source>
</evidence>
<name>A0ACC2M4S9_PERAE</name>
<gene>
    <name evidence="1" type="ORF">MRB53_017292</name>
</gene>
<dbReference type="Proteomes" id="UP001234297">
    <property type="component" value="Chromosome 5"/>
</dbReference>
<reference evidence="1 2" key="1">
    <citation type="journal article" date="2022" name="Hortic Res">
        <title>A haplotype resolved chromosomal level avocado genome allows analysis of novel avocado genes.</title>
        <authorList>
            <person name="Nath O."/>
            <person name="Fletcher S.J."/>
            <person name="Hayward A."/>
            <person name="Shaw L.M."/>
            <person name="Masouleh A.K."/>
            <person name="Furtado A."/>
            <person name="Henry R.J."/>
            <person name="Mitter N."/>
        </authorList>
    </citation>
    <scope>NUCLEOTIDE SEQUENCE [LARGE SCALE GENOMIC DNA]</scope>
    <source>
        <strain evidence="2">cv. Hass</strain>
    </source>
</reference>
<protein>
    <submittedName>
        <fullName evidence="1">Uncharacterized protein</fullName>
    </submittedName>
</protein>
<proteinExistence type="predicted"/>
<sequence>MEKGVPAGLLEITELRLGLPGERDRVLEEKKGKKGKKRAFCEDEDGKDGEEDDDVDDELGRVKDGVVGWPPICSYRQKTKSSCRNGGGVRVRYVKVSMDGAPFLRKIDLNMYRGYSDLSLAFRNIFGYLRVGDISEKDPKFSEYKPIYEDKDGDWMLVGDVPWEMFTESCRRLRIMKSSHSTEVDVEA</sequence>
<accession>A0ACC2M4S9</accession>
<evidence type="ECO:0000313" key="1">
    <source>
        <dbReference type="EMBL" id="KAJ8640598.1"/>
    </source>
</evidence>